<feature type="compositionally biased region" description="Low complexity" evidence="2">
    <location>
        <begin position="18"/>
        <end position="30"/>
    </location>
</feature>
<feature type="region of interest" description="Disordered" evidence="2">
    <location>
        <begin position="1"/>
        <end position="103"/>
    </location>
</feature>
<evidence type="ECO:0000313" key="5">
    <source>
        <dbReference type="EMBL" id="MFD1247701.1"/>
    </source>
</evidence>
<comment type="similarity">
    <text evidence="1">Belongs to the LytR/CpsA/Psr (LCP) family.</text>
</comment>
<keyword evidence="3" id="KW-1133">Transmembrane helix</keyword>
<dbReference type="Proteomes" id="UP001597229">
    <property type="component" value="Unassembled WGS sequence"/>
</dbReference>
<dbReference type="Gene3D" id="3.40.630.190">
    <property type="entry name" value="LCP protein"/>
    <property type="match status" value="1"/>
</dbReference>
<name>A0ABW3VXF1_9ACTN</name>
<evidence type="ECO:0000256" key="2">
    <source>
        <dbReference type="SAM" id="MobiDB-lite"/>
    </source>
</evidence>
<feature type="transmembrane region" description="Helical" evidence="3">
    <location>
        <begin position="110"/>
        <end position="133"/>
    </location>
</feature>
<feature type="compositionally biased region" description="Gly residues" evidence="2">
    <location>
        <begin position="1"/>
        <end position="10"/>
    </location>
</feature>
<evidence type="ECO:0000259" key="4">
    <source>
        <dbReference type="Pfam" id="PF03816"/>
    </source>
</evidence>
<feature type="compositionally biased region" description="Low complexity" evidence="2">
    <location>
        <begin position="52"/>
        <end position="74"/>
    </location>
</feature>
<sequence>MAGRGSGSGGDDFDWMYGSPPSGRSGSGDPEPTRKIPVQQRPSTPPPPPQTTPRQTARRQTAPRQTAPRQTAPRQTPPPPRLPPAEQYGASAEPAFSAPRRSRWSRPRTYVRLVLALIVLWAVFLVAVPIITWSKVDKVAFEPSGDRPAEQPGTTYLLVGSDSRAGLSRAERRRLHTGDATSSLTDTIMLLHTGDGPTTLISIPRDSPLTIPGFGTSKINSAFAKGGTPLLVKTLEQATGVRIDQYVEIGFGGLVGVVDAVGGIQICPKQRIRDKESGLNVKKGCQEADGATALAYSRARKYSPISDLARVQQQREVVAAVGKKVLSPWSVLNPIRYWKLNSSVPDFFRFGEGAGPFTAAKWALAMTKVEKSCTVPLSRADTTWDKQRAGQLFEKVSTDKTGEITPAMCTATGLAR</sequence>
<dbReference type="PANTHER" id="PTHR33392:SF6">
    <property type="entry name" value="POLYISOPRENYL-TEICHOIC ACID--PEPTIDOGLYCAN TEICHOIC ACID TRANSFERASE TAGU"/>
    <property type="match status" value="1"/>
</dbReference>
<dbReference type="RefSeq" id="WP_367920953.1">
    <property type="nucleotide sequence ID" value="NZ_BAABAC010000037.1"/>
</dbReference>
<evidence type="ECO:0000256" key="1">
    <source>
        <dbReference type="ARBA" id="ARBA00006068"/>
    </source>
</evidence>
<feature type="domain" description="Cell envelope-related transcriptional attenuator" evidence="4">
    <location>
        <begin position="185"/>
        <end position="326"/>
    </location>
</feature>
<dbReference type="InterPro" id="IPR050922">
    <property type="entry name" value="LytR/CpsA/Psr_CW_biosynth"/>
</dbReference>
<keyword evidence="6" id="KW-1185">Reference proteome</keyword>
<reference evidence="6" key="1">
    <citation type="journal article" date="2019" name="Int. J. Syst. Evol. Microbiol.">
        <title>The Global Catalogue of Microorganisms (GCM) 10K type strain sequencing project: providing services to taxonomists for standard genome sequencing and annotation.</title>
        <authorList>
            <consortium name="The Broad Institute Genomics Platform"/>
            <consortium name="The Broad Institute Genome Sequencing Center for Infectious Disease"/>
            <person name="Wu L."/>
            <person name="Ma J."/>
        </authorList>
    </citation>
    <scope>NUCLEOTIDE SEQUENCE [LARGE SCALE GENOMIC DNA]</scope>
    <source>
        <strain evidence="6">CCUG 52478</strain>
    </source>
</reference>
<organism evidence="5 6">
    <name type="scientific">Nocardioides ginsengisoli</name>
    <dbReference type="NCBI Taxonomy" id="363868"/>
    <lineage>
        <taxon>Bacteria</taxon>
        <taxon>Bacillati</taxon>
        <taxon>Actinomycetota</taxon>
        <taxon>Actinomycetes</taxon>
        <taxon>Propionibacteriales</taxon>
        <taxon>Nocardioidaceae</taxon>
        <taxon>Nocardioides</taxon>
    </lineage>
</organism>
<evidence type="ECO:0000256" key="3">
    <source>
        <dbReference type="SAM" id="Phobius"/>
    </source>
</evidence>
<evidence type="ECO:0000313" key="6">
    <source>
        <dbReference type="Proteomes" id="UP001597229"/>
    </source>
</evidence>
<keyword evidence="3" id="KW-0472">Membrane</keyword>
<comment type="caution">
    <text evidence="5">The sequence shown here is derived from an EMBL/GenBank/DDBJ whole genome shotgun (WGS) entry which is preliminary data.</text>
</comment>
<dbReference type="Pfam" id="PF03816">
    <property type="entry name" value="LytR_cpsA_psr"/>
    <property type="match status" value="1"/>
</dbReference>
<dbReference type="NCBIfam" id="TIGR00350">
    <property type="entry name" value="lytR_cpsA_psr"/>
    <property type="match status" value="1"/>
</dbReference>
<keyword evidence="3" id="KW-0812">Transmembrane</keyword>
<protein>
    <submittedName>
        <fullName evidence="5">LCP family protein</fullName>
    </submittedName>
</protein>
<gene>
    <name evidence="5" type="ORF">ACFQ3F_07865</name>
</gene>
<dbReference type="PANTHER" id="PTHR33392">
    <property type="entry name" value="POLYISOPRENYL-TEICHOIC ACID--PEPTIDOGLYCAN TEICHOIC ACID TRANSFERASE TAGU"/>
    <property type="match status" value="1"/>
</dbReference>
<dbReference type="EMBL" id="JBHTLX010000008">
    <property type="protein sequence ID" value="MFD1247701.1"/>
    <property type="molecule type" value="Genomic_DNA"/>
</dbReference>
<accession>A0ABW3VXF1</accession>
<proteinExistence type="inferred from homology"/>
<dbReference type="InterPro" id="IPR004474">
    <property type="entry name" value="LytR_CpsA_psr"/>
</dbReference>